<organism evidence="2">
    <name type="scientific">marine sediment metagenome</name>
    <dbReference type="NCBI Taxonomy" id="412755"/>
    <lineage>
        <taxon>unclassified sequences</taxon>
        <taxon>metagenomes</taxon>
        <taxon>ecological metagenomes</taxon>
    </lineage>
</organism>
<dbReference type="Gene3D" id="2.60.40.10">
    <property type="entry name" value="Immunoglobulins"/>
    <property type="match status" value="1"/>
</dbReference>
<dbReference type="PROSITE" id="PS51257">
    <property type="entry name" value="PROKAR_LIPOPROTEIN"/>
    <property type="match status" value="1"/>
</dbReference>
<accession>X1RS33</accession>
<dbReference type="InterPro" id="IPR013783">
    <property type="entry name" value="Ig-like_fold"/>
</dbReference>
<evidence type="ECO:0000259" key="1">
    <source>
        <dbReference type="Pfam" id="PF17936"/>
    </source>
</evidence>
<feature type="domain" description="Bacterial Ig" evidence="1">
    <location>
        <begin position="54"/>
        <end position="119"/>
    </location>
</feature>
<evidence type="ECO:0000313" key="2">
    <source>
        <dbReference type="EMBL" id="GAI83532.1"/>
    </source>
</evidence>
<dbReference type="InterPro" id="IPR041498">
    <property type="entry name" value="Big_6"/>
</dbReference>
<protein>
    <recommendedName>
        <fullName evidence="1">Bacterial Ig domain-containing protein</fullName>
    </recommendedName>
</protein>
<reference evidence="2" key="1">
    <citation type="journal article" date="2014" name="Front. Microbiol.">
        <title>High frequency of phylogenetically diverse reductive dehalogenase-homologous genes in deep subseafloor sedimentary metagenomes.</title>
        <authorList>
            <person name="Kawai M."/>
            <person name="Futagami T."/>
            <person name="Toyoda A."/>
            <person name="Takaki Y."/>
            <person name="Nishi S."/>
            <person name="Hori S."/>
            <person name="Arai W."/>
            <person name="Tsubouchi T."/>
            <person name="Morono Y."/>
            <person name="Uchiyama I."/>
            <person name="Ito T."/>
            <person name="Fujiyama A."/>
            <person name="Inagaki F."/>
            <person name="Takami H."/>
        </authorList>
    </citation>
    <scope>NUCLEOTIDE SEQUENCE</scope>
    <source>
        <strain evidence="2">Expedition CK06-06</strain>
    </source>
</reference>
<proteinExistence type="predicted"/>
<sequence>MKKLILISSVVVISLVLLFTGCFPPDCPEPDATKITASRGTGATGGMIISGAPGAVEPGATVTITDGEGNSVTTTADENGGFTLLEGDLPMDFDHTLGNNLSVTQNSEGCNESNAVSVPITP</sequence>
<dbReference type="AlphaFoldDB" id="X1RS33"/>
<dbReference type="EMBL" id="BARW01011046">
    <property type="protein sequence ID" value="GAI83532.1"/>
    <property type="molecule type" value="Genomic_DNA"/>
</dbReference>
<gene>
    <name evidence="2" type="ORF">S12H4_21468</name>
</gene>
<dbReference type="Pfam" id="PF17936">
    <property type="entry name" value="Big_6"/>
    <property type="match status" value="1"/>
</dbReference>
<comment type="caution">
    <text evidence="2">The sequence shown here is derived from an EMBL/GenBank/DDBJ whole genome shotgun (WGS) entry which is preliminary data.</text>
</comment>
<name>X1RS33_9ZZZZ</name>